<evidence type="ECO:0000313" key="2">
    <source>
        <dbReference type="Proteomes" id="UP000621454"/>
    </source>
</evidence>
<dbReference type="Proteomes" id="UP000621454">
    <property type="component" value="Unassembled WGS sequence"/>
</dbReference>
<organism evidence="1 2">
    <name type="scientific">Gordonia jinhuaensis</name>
    <dbReference type="NCBI Taxonomy" id="1517702"/>
    <lineage>
        <taxon>Bacteria</taxon>
        <taxon>Bacillati</taxon>
        <taxon>Actinomycetota</taxon>
        <taxon>Actinomycetes</taxon>
        <taxon>Mycobacteriales</taxon>
        <taxon>Gordoniaceae</taxon>
        <taxon>Gordonia</taxon>
    </lineage>
</organism>
<sequence>MTLEFHRPESGRGAPWTPPLVGPVFADQGLCGVSASAGLFRMHDGESGPIAQRFVDAVYPRTRSLHADVFGFDWRARQFAVTRDLGHDDTVADSAGTVVVLDPFDVSITPWTTLEQFEQALSLPVAEEFLGPALFTSWRSAKDVSSLDLDHCAGASVPAFYGGQLDVSNLDYNDVDVYLTFIATLWLKSQNLPADSTPPDLSDLTPWRNQ</sequence>
<reference evidence="1" key="1">
    <citation type="journal article" date="2014" name="Int. J. Syst. Evol. Microbiol.">
        <title>Complete genome sequence of Corynebacterium casei LMG S-19264T (=DSM 44701T), isolated from a smear-ripened cheese.</title>
        <authorList>
            <consortium name="US DOE Joint Genome Institute (JGI-PGF)"/>
            <person name="Walter F."/>
            <person name="Albersmeier A."/>
            <person name="Kalinowski J."/>
            <person name="Ruckert C."/>
        </authorList>
    </citation>
    <scope>NUCLEOTIDE SEQUENCE</scope>
    <source>
        <strain evidence="1">CGMCC 1.12827</strain>
    </source>
</reference>
<proteinExistence type="predicted"/>
<keyword evidence="2" id="KW-1185">Reference proteome</keyword>
<dbReference type="AlphaFoldDB" id="A0A916WZH9"/>
<accession>A0A916WZH9</accession>
<name>A0A916WZH9_9ACTN</name>
<comment type="caution">
    <text evidence="1">The sequence shown here is derived from an EMBL/GenBank/DDBJ whole genome shotgun (WGS) entry which is preliminary data.</text>
</comment>
<dbReference type="RefSeq" id="WP_188588274.1">
    <property type="nucleotide sequence ID" value="NZ_BMGC01000039.1"/>
</dbReference>
<dbReference type="EMBL" id="BMGC01000039">
    <property type="protein sequence ID" value="GGB44686.1"/>
    <property type="molecule type" value="Genomic_DNA"/>
</dbReference>
<evidence type="ECO:0000313" key="1">
    <source>
        <dbReference type="EMBL" id="GGB44686.1"/>
    </source>
</evidence>
<protein>
    <submittedName>
        <fullName evidence="1">Uncharacterized protein</fullName>
    </submittedName>
</protein>
<reference evidence="1" key="2">
    <citation type="submission" date="2020-09" db="EMBL/GenBank/DDBJ databases">
        <authorList>
            <person name="Sun Q."/>
            <person name="Zhou Y."/>
        </authorList>
    </citation>
    <scope>NUCLEOTIDE SEQUENCE</scope>
    <source>
        <strain evidence="1">CGMCC 1.12827</strain>
    </source>
</reference>
<gene>
    <name evidence="1" type="ORF">GCM10011489_35190</name>
</gene>